<dbReference type="Gene3D" id="2.160.20.10">
    <property type="entry name" value="Single-stranded right-handed beta-helix, Pectin lyase-like"/>
    <property type="match status" value="1"/>
</dbReference>
<evidence type="ECO:0000313" key="3">
    <source>
        <dbReference type="Proteomes" id="UP000070501"/>
    </source>
</evidence>
<sequence length="509" mass="53341">MPTLFRGKSAEYKVILVLVAVIIILAAVLGPVLSLGGQAAAQSAPLDWRRIATARGDRFPDFSFAGYHASNMSLPAADSAPKVTLQTSGKDQTRQIQQALNQTASAGGGVVLLGEGNFTISSGIFVPSNVTLRGSGSARTMIVSTEEGPTEPIITLGTPESGRGPVDELARANILDEYVPIGTAVLNVDNATGFAVGQTVMVNRAVTAEWVRANGMADLVRDGVQQTWIEPGKLVQHPSIIASIAGNQINLTIPLTDSLDAEYMSPYLTAYTPPQPASEIGIEQLSLSLATSCSGTAVSNSTCNAAAISFPSWTVDSWARDLTLQNFNTFISVAYNASRITLQNVAMYRDADVTGVALPADISITGSQVLVQDCAQQGIPAARSFAVMTGSLAPGPNAVRRHITRSTSQSIYPHQRWATGMLVEDTDVAVLFVNRGIKGSGHGWSMNAGVGWNLRGPASFESPPLGVNWCVGYTGVGGAGAKGNGTFIESGFSVSPESLFQAQLEARGL</sequence>
<dbReference type="Pfam" id="PF12708">
    <property type="entry name" value="Pect-lyase_RHGA_epim"/>
    <property type="match status" value="1"/>
</dbReference>
<dbReference type="EMBL" id="KQ964267">
    <property type="protein sequence ID" value="KXJ86593.1"/>
    <property type="molecule type" value="Genomic_DNA"/>
</dbReference>
<feature type="domain" description="Rhamnogalacturonase A/B/Epimerase-like pectate lyase" evidence="1">
    <location>
        <begin position="90"/>
        <end position="151"/>
    </location>
</feature>
<dbReference type="STRING" id="196109.A0A136INV9"/>
<evidence type="ECO:0000313" key="2">
    <source>
        <dbReference type="EMBL" id="KXJ86593.1"/>
    </source>
</evidence>
<dbReference type="OrthoDB" id="509690at2759"/>
<dbReference type="InParanoid" id="A0A136INV9"/>
<reference evidence="3" key="1">
    <citation type="submission" date="2016-02" db="EMBL/GenBank/DDBJ databases">
        <title>Draft genome sequence of Microdochium bolleyi, a fungal endophyte of beachgrass.</title>
        <authorList>
            <consortium name="DOE Joint Genome Institute"/>
            <person name="David A.S."/>
            <person name="May G."/>
            <person name="Haridas S."/>
            <person name="Lim J."/>
            <person name="Wang M."/>
            <person name="Labutti K."/>
            <person name="Lipzen A."/>
            <person name="Barry K."/>
            <person name="Grigoriev I.V."/>
        </authorList>
    </citation>
    <scope>NUCLEOTIDE SEQUENCE [LARGE SCALE GENOMIC DNA]</scope>
    <source>
        <strain evidence="3">J235TASD1</strain>
    </source>
</reference>
<gene>
    <name evidence="2" type="ORF">Micbo1qcDRAFT_219203</name>
</gene>
<dbReference type="InterPro" id="IPR011050">
    <property type="entry name" value="Pectin_lyase_fold/virulence"/>
</dbReference>
<proteinExistence type="predicted"/>
<dbReference type="Proteomes" id="UP000070501">
    <property type="component" value="Unassembled WGS sequence"/>
</dbReference>
<dbReference type="AlphaFoldDB" id="A0A136INV9"/>
<dbReference type="SUPFAM" id="SSF51126">
    <property type="entry name" value="Pectin lyase-like"/>
    <property type="match status" value="1"/>
</dbReference>
<evidence type="ECO:0000259" key="1">
    <source>
        <dbReference type="Pfam" id="PF12708"/>
    </source>
</evidence>
<name>A0A136INV9_9PEZI</name>
<keyword evidence="3" id="KW-1185">Reference proteome</keyword>
<dbReference type="InterPro" id="IPR024535">
    <property type="entry name" value="RHGA/B-epi-like_pectate_lyase"/>
</dbReference>
<organism evidence="2 3">
    <name type="scientific">Microdochium bolleyi</name>
    <dbReference type="NCBI Taxonomy" id="196109"/>
    <lineage>
        <taxon>Eukaryota</taxon>
        <taxon>Fungi</taxon>
        <taxon>Dikarya</taxon>
        <taxon>Ascomycota</taxon>
        <taxon>Pezizomycotina</taxon>
        <taxon>Sordariomycetes</taxon>
        <taxon>Xylariomycetidae</taxon>
        <taxon>Xylariales</taxon>
        <taxon>Microdochiaceae</taxon>
        <taxon>Microdochium</taxon>
    </lineage>
</organism>
<dbReference type="InterPro" id="IPR012334">
    <property type="entry name" value="Pectin_lyas_fold"/>
</dbReference>
<protein>
    <recommendedName>
        <fullName evidence="1">Rhamnogalacturonase A/B/Epimerase-like pectate lyase domain-containing protein</fullName>
    </recommendedName>
</protein>
<accession>A0A136INV9</accession>